<evidence type="ECO:0000313" key="1">
    <source>
        <dbReference type="EMBL" id="GMH28020.1"/>
    </source>
</evidence>
<organism evidence="1 2">
    <name type="scientific">Nepenthes gracilis</name>
    <name type="common">Slender pitcher plant</name>
    <dbReference type="NCBI Taxonomy" id="150966"/>
    <lineage>
        <taxon>Eukaryota</taxon>
        <taxon>Viridiplantae</taxon>
        <taxon>Streptophyta</taxon>
        <taxon>Embryophyta</taxon>
        <taxon>Tracheophyta</taxon>
        <taxon>Spermatophyta</taxon>
        <taxon>Magnoliopsida</taxon>
        <taxon>eudicotyledons</taxon>
        <taxon>Gunneridae</taxon>
        <taxon>Pentapetalae</taxon>
        <taxon>Caryophyllales</taxon>
        <taxon>Nepenthaceae</taxon>
        <taxon>Nepenthes</taxon>
    </lineage>
</organism>
<dbReference type="EMBL" id="BSYO01000033">
    <property type="protein sequence ID" value="GMH28020.1"/>
    <property type="molecule type" value="Genomic_DNA"/>
</dbReference>
<comment type="caution">
    <text evidence="1">The sequence shown here is derived from an EMBL/GenBank/DDBJ whole genome shotgun (WGS) entry which is preliminary data.</text>
</comment>
<protein>
    <submittedName>
        <fullName evidence="1">Uncharacterized protein</fullName>
    </submittedName>
</protein>
<sequence length="78" mass="9216">MPFLHSGRRRLSRRVFPLSRCDIIFGHRQVLMAFMQFHPIIEAFLLQLVPIGLRVVRNFYHGCVDGLFLDFWGRVEAD</sequence>
<accession>A0AAD3Y5A5</accession>
<dbReference type="Proteomes" id="UP001279734">
    <property type="component" value="Unassembled WGS sequence"/>
</dbReference>
<name>A0AAD3Y5A5_NEPGR</name>
<evidence type="ECO:0000313" key="2">
    <source>
        <dbReference type="Proteomes" id="UP001279734"/>
    </source>
</evidence>
<dbReference type="AlphaFoldDB" id="A0AAD3Y5A5"/>
<keyword evidence="2" id="KW-1185">Reference proteome</keyword>
<reference evidence="1" key="1">
    <citation type="submission" date="2023-05" db="EMBL/GenBank/DDBJ databases">
        <title>Nepenthes gracilis genome sequencing.</title>
        <authorList>
            <person name="Fukushima K."/>
        </authorList>
    </citation>
    <scope>NUCLEOTIDE SEQUENCE</scope>
    <source>
        <strain evidence="1">SING2019-196</strain>
    </source>
</reference>
<gene>
    <name evidence="1" type="ORF">Nepgr_029863</name>
</gene>
<proteinExistence type="predicted"/>